<feature type="chain" id="PRO_5033882109" evidence="2">
    <location>
        <begin position="18"/>
        <end position="153"/>
    </location>
</feature>
<feature type="signal peptide" evidence="2">
    <location>
        <begin position="1"/>
        <end position="17"/>
    </location>
</feature>
<evidence type="ECO:0000256" key="1">
    <source>
        <dbReference type="ARBA" id="ARBA00023157"/>
    </source>
</evidence>
<sequence length="153" mass="17032">MLWNLLIASFFIGTACAVHLEYLKIDSAEEPLDGSLILVYSHDPINQDEDLPMSEVQLPGACWACKWAMQKVKKHVSSKSNVDTIKGQLATVCDSIGFVRFICKALIKKYMDTLAEELSTTDDPKTICVNIGICSSVSMLELTKAFPRKYPQI</sequence>
<dbReference type="SUPFAM" id="SSF47862">
    <property type="entry name" value="Saposin"/>
    <property type="match status" value="1"/>
</dbReference>
<dbReference type="Pfam" id="PF03489">
    <property type="entry name" value="SapB_2"/>
    <property type="match status" value="1"/>
</dbReference>
<dbReference type="EMBL" id="MN131139">
    <property type="protein sequence ID" value="QIH55617.1"/>
    <property type="molecule type" value="Genomic_DNA"/>
</dbReference>
<dbReference type="Gene3D" id="1.10.225.10">
    <property type="entry name" value="Saposin-like"/>
    <property type="match status" value="1"/>
</dbReference>
<name>A0A6G7D4C6_TACFU</name>
<accession>A0A6G7D4C6</accession>
<dbReference type="PANTHER" id="PTHR15541">
    <property type="entry name" value="GRANULYSIN RELATED"/>
    <property type="match status" value="1"/>
</dbReference>
<gene>
    <name evidence="4" type="primary">NKL</name>
</gene>
<evidence type="ECO:0000313" key="4">
    <source>
        <dbReference type="EMBL" id="QIH55617.1"/>
    </source>
</evidence>
<dbReference type="GO" id="GO:0042742">
    <property type="term" value="P:defense response to bacterium"/>
    <property type="evidence" value="ECO:0007669"/>
    <property type="project" value="InterPro"/>
</dbReference>
<dbReference type="EMBL" id="MN131138">
    <property type="protein sequence ID" value="QIH55616.1"/>
    <property type="molecule type" value="mRNA"/>
</dbReference>
<dbReference type="AlphaFoldDB" id="A0A6G7D4C6"/>
<dbReference type="SMART" id="SM00741">
    <property type="entry name" value="SapB"/>
    <property type="match status" value="1"/>
</dbReference>
<evidence type="ECO:0000259" key="3">
    <source>
        <dbReference type="PROSITE" id="PS50015"/>
    </source>
</evidence>
<evidence type="ECO:0000256" key="2">
    <source>
        <dbReference type="SAM" id="SignalP"/>
    </source>
</evidence>
<dbReference type="InterPro" id="IPR011001">
    <property type="entry name" value="Saposin-like"/>
</dbReference>
<dbReference type="InterPro" id="IPR038847">
    <property type="entry name" value="Granulysin-like"/>
</dbReference>
<keyword evidence="1" id="KW-1015">Disulfide bond</keyword>
<organism evidence="4">
    <name type="scientific">Tachysurus fulvidraco</name>
    <name type="common">Yellow catfish</name>
    <name type="synonym">Pimelodus fulvidraco</name>
    <dbReference type="NCBI Taxonomy" id="1234273"/>
    <lineage>
        <taxon>Eukaryota</taxon>
        <taxon>Metazoa</taxon>
        <taxon>Chordata</taxon>
        <taxon>Craniata</taxon>
        <taxon>Vertebrata</taxon>
        <taxon>Euteleostomi</taxon>
        <taxon>Actinopterygii</taxon>
        <taxon>Neopterygii</taxon>
        <taxon>Teleostei</taxon>
        <taxon>Ostariophysi</taxon>
        <taxon>Siluriformes</taxon>
        <taxon>Bagridae</taxon>
        <taxon>Tachysurus</taxon>
    </lineage>
</organism>
<dbReference type="PANTHER" id="PTHR15541:SF2">
    <property type="entry name" value="GRANULYSIN"/>
    <property type="match status" value="1"/>
</dbReference>
<proteinExistence type="evidence at transcript level"/>
<reference evidence="4" key="1">
    <citation type="journal article" date="2020" name="Fish Shellfish Immunol.">
        <title>Membrane disruptive antimicrobial potential of NK-lysin from yellow catfish (Pelteobagrus fulvidraco).</title>
        <authorList>
            <person name="Zhu R."/>
            <person name="Wu Y.S."/>
            <person name="Liu X.X."/>
            <person name="Lv X."/>
            <person name="Wu Y.Q."/>
            <person name="Song J.J."/>
            <person name="Wang X.G."/>
        </authorList>
    </citation>
    <scope>NUCLEOTIDE SEQUENCE</scope>
    <source>
        <tissue evidence="4">Head kidney</tissue>
    </source>
</reference>
<dbReference type="InterPro" id="IPR008139">
    <property type="entry name" value="SaposinB_dom"/>
</dbReference>
<protein>
    <submittedName>
        <fullName evidence="4">NK-lysin</fullName>
    </submittedName>
</protein>
<dbReference type="OrthoDB" id="69496at2759"/>
<dbReference type="PROSITE" id="PS50015">
    <property type="entry name" value="SAP_B"/>
    <property type="match status" value="1"/>
</dbReference>
<keyword evidence="2" id="KW-0732">Signal</keyword>
<feature type="domain" description="Saposin B-type" evidence="3">
    <location>
        <begin position="58"/>
        <end position="138"/>
    </location>
</feature>
<dbReference type="InterPro" id="IPR008138">
    <property type="entry name" value="SapB_2"/>
</dbReference>